<dbReference type="GO" id="GO:0016020">
    <property type="term" value="C:membrane"/>
    <property type="evidence" value="ECO:0007669"/>
    <property type="project" value="UniProtKB-SubCell"/>
</dbReference>
<dbReference type="AlphaFoldDB" id="A0A1B0D3I9"/>
<dbReference type="EMBL" id="AJVK01023577">
    <property type="status" value="NOT_ANNOTATED_CDS"/>
    <property type="molecule type" value="Genomic_DNA"/>
</dbReference>
<evidence type="ECO:0000256" key="6">
    <source>
        <dbReference type="SAM" id="MobiDB-lite"/>
    </source>
</evidence>
<keyword evidence="3" id="KW-1133">Transmembrane helix</keyword>
<feature type="compositionally biased region" description="Basic and acidic residues" evidence="6">
    <location>
        <begin position="266"/>
        <end position="290"/>
    </location>
</feature>
<evidence type="ECO:0000256" key="1">
    <source>
        <dbReference type="ARBA" id="ARBA00004141"/>
    </source>
</evidence>
<accession>A0A1B0D3I9</accession>
<dbReference type="Pfam" id="PF12129">
    <property type="entry name" value="PHTF1-2_N"/>
    <property type="match status" value="1"/>
</dbReference>
<evidence type="ECO:0000256" key="4">
    <source>
        <dbReference type="ARBA" id="ARBA00023136"/>
    </source>
</evidence>
<reference evidence="8" key="1">
    <citation type="submission" date="2022-08" db="UniProtKB">
        <authorList>
            <consortium name="EnsemblMetazoa"/>
        </authorList>
    </citation>
    <scope>IDENTIFICATION</scope>
    <source>
        <strain evidence="8">Israel</strain>
    </source>
</reference>
<protein>
    <recommendedName>
        <fullName evidence="7">PHTF1/2 N-terminal domain-containing protein</fullName>
    </recommendedName>
</protein>
<feature type="compositionally biased region" description="Acidic residues" evidence="6">
    <location>
        <begin position="404"/>
        <end position="415"/>
    </location>
</feature>
<feature type="region of interest" description="Disordered" evidence="6">
    <location>
        <begin position="340"/>
        <end position="426"/>
    </location>
</feature>
<evidence type="ECO:0000313" key="8">
    <source>
        <dbReference type="EnsemblMetazoa" id="PPAI001912-PA"/>
    </source>
</evidence>
<dbReference type="InterPro" id="IPR039775">
    <property type="entry name" value="PHTF1/2"/>
</dbReference>
<evidence type="ECO:0000313" key="9">
    <source>
        <dbReference type="Proteomes" id="UP000092462"/>
    </source>
</evidence>
<feature type="region of interest" description="Disordered" evidence="6">
    <location>
        <begin position="235"/>
        <end position="322"/>
    </location>
</feature>
<dbReference type="VEuPathDB" id="VectorBase:PPAPM1_009117"/>
<evidence type="ECO:0000256" key="2">
    <source>
        <dbReference type="ARBA" id="ARBA00022692"/>
    </source>
</evidence>
<keyword evidence="9" id="KW-1185">Reference proteome</keyword>
<dbReference type="InterPro" id="IPR021980">
    <property type="entry name" value="PHTF1/2_N"/>
</dbReference>
<dbReference type="Proteomes" id="UP000092462">
    <property type="component" value="Unassembled WGS sequence"/>
</dbReference>
<keyword evidence="5" id="KW-0325">Glycoprotein</keyword>
<dbReference type="PANTHER" id="PTHR12680:SF6">
    <property type="entry name" value="PROTEIN PHTF"/>
    <property type="match status" value="1"/>
</dbReference>
<feature type="compositionally biased region" description="Polar residues" evidence="6">
    <location>
        <begin position="301"/>
        <end position="310"/>
    </location>
</feature>
<comment type="subcellular location">
    <subcellularLocation>
        <location evidence="1">Membrane</location>
        <topology evidence="1">Multi-pass membrane protein</topology>
    </subcellularLocation>
</comment>
<evidence type="ECO:0000256" key="3">
    <source>
        <dbReference type="ARBA" id="ARBA00022989"/>
    </source>
</evidence>
<dbReference type="EMBL" id="AJVK01023576">
    <property type="status" value="NOT_ANNOTATED_CDS"/>
    <property type="molecule type" value="Genomic_DNA"/>
</dbReference>
<feature type="compositionally biased region" description="Polar residues" evidence="6">
    <location>
        <begin position="417"/>
        <end position="426"/>
    </location>
</feature>
<keyword evidence="2" id="KW-0812">Transmembrane</keyword>
<evidence type="ECO:0000256" key="5">
    <source>
        <dbReference type="ARBA" id="ARBA00023180"/>
    </source>
</evidence>
<sequence>MKLHQIVAWYQKKIGTYDKQQWEKTVEQRILNGFIQVPLKNTKVKTELIDVDLVRGSSFPKAKPKQSLLTVLRLAILRLIFLPLYAKWWVEQTSPRVFASLLGLYLLQMFNWAVFSFHVNHKDSSGTEHIVHTSELFITMALSLMLSVIHSQIVATAASSGSGDKRKRLLHPKRKVRDRIRRKKKIVRVRTSTENQEVHTKTCLNSVPSMEAPVNVLRKRNVNWDSPIKSQVLLPVEVSEDNDETPRASGDCEVFADADENVGDVQMRRPEENVEANREEGNPQRVRNEQTGEDDGFESFNGKSSSGEDNSPTSSPVVPSTLKAPTFRNSWVKDVLERVGKNSDSDTDTVKGISQRRNSVNLRLNLKKPPPSPESEFDFWGKGGKKLPLQTKAGSSGKIKQDSSDTDEDGEDDGETASTPGTCSNLTFNELTTSATEWIGVTTNSEECSYSSEIDQSDSQNEYSETLECDFTPTVILNPTCGANDRSKC</sequence>
<evidence type="ECO:0000259" key="7">
    <source>
        <dbReference type="Pfam" id="PF12129"/>
    </source>
</evidence>
<dbReference type="GO" id="GO:0005783">
    <property type="term" value="C:endoplasmic reticulum"/>
    <property type="evidence" value="ECO:0007669"/>
    <property type="project" value="InterPro"/>
</dbReference>
<dbReference type="PANTHER" id="PTHR12680">
    <property type="entry name" value="PUTATIVE HOMEODOMAIN TRANSCRIPTION FACTOR PHTF"/>
    <property type="match status" value="1"/>
</dbReference>
<proteinExistence type="predicted"/>
<keyword evidence="4" id="KW-0472">Membrane</keyword>
<feature type="compositionally biased region" description="Low complexity" evidence="6">
    <location>
        <begin position="311"/>
        <end position="321"/>
    </location>
</feature>
<dbReference type="EnsemblMetazoa" id="PPAI001912-RA">
    <property type="protein sequence ID" value="PPAI001912-PA"/>
    <property type="gene ID" value="PPAI001912"/>
</dbReference>
<feature type="domain" description="PHTF1/2 N-terminal" evidence="7">
    <location>
        <begin position="1"/>
        <end position="158"/>
    </location>
</feature>
<dbReference type="VEuPathDB" id="VectorBase:PPAI001912"/>
<organism evidence="8 9">
    <name type="scientific">Phlebotomus papatasi</name>
    <name type="common">Sandfly</name>
    <dbReference type="NCBI Taxonomy" id="29031"/>
    <lineage>
        <taxon>Eukaryota</taxon>
        <taxon>Metazoa</taxon>
        <taxon>Ecdysozoa</taxon>
        <taxon>Arthropoda</taxon>
        <taxon>Hexapoda</taxon>
        <taxon>Insecta</taxon>
        <taxon>Pterygota</taxon>
        <taxon>Neoptera</taxon>
        <taxon>Endopterygota</taxon>
        <taxon>Diptera</taxon>
        <taxon>Nematocera</taxon>
        <taxon>Psychodoidea</taxon>
        <taxon>Psychodidae</taxon>
        <taxon>Phlebotomus</taxon>
        <taxon>Phlebotomus</taxon>
    </lineage>
</organism>
<name>A0A1B0D3I9_PHLPP</name>